<evidence type="ECO:0000313" key="3">
    <source>
        <dbReference type="Proteomes" id="UP001606305"/>
    </source>
</evidence>
<name>A0ABW7GBK6_9BURK</name>
<comment type="caution">
    <text evidence="2">The sequence shown here is derived from an EMBL/GenBank/DDBJ whole genome shotgun (WGS) entry which is preliminary data.</text>
</comment>
<feature type="region of interest" description="Disordered" evidence="1">
    <location>
        <begin position="19"/>
        <end position="43"/>
    </location>
</feature>
<gene>
    <name evidence="2" type="ORF">ACG00X_20935</name>
</gene>
<accession>A0ABW7GBK6</accession>
<evidence type="ECO:0000256" key="1">
    <source>
        <dbReference type="SAM" id="MobiDB-lite"/>
    </source>
</evidence>
<reference evidence="2 3" key="1">
    <citation type="submission" date="2024-09" db="EMBL/GenBank/DDBJ databases">
        <title>Novel species of the genus Pelomonas and Roseateles isolated from streams.</title>
        <authorList>
            <person name="Lu H."/>
        </authorList>
    </citation>
    <scope>NUCLEOTIDE SEQUENCE [LARGE SCALE GENOMIC DNA]</scope>
    <source>
        <strain evidence="2 3">BYS96W</strain>
    </source>
</reference>
<organism evidence="2 3">
    <name type="scientific">Pelomonas nitida</name>
    <dbReference type="NCBI Taxonomy" id="3299027"/>
    <lineage>
        <taxon>Bacteria</taxon>
        <taxon>Pseudomonadati</taxon>
        <taxon>Pseudomonadota</taxon>
        <taxon>Betaproteobacteria</taxon>
        <taxon>Burkholderiales</taxon>
        <taxon>Sphaerotilaceae</taxon>
        <taxon>Roseateles</taxon>
    </lineage>
</organism>
<proteinExistence type="predicted"/>
<dbReference type="Proteomes" id="UP001606305">
    <property type="component" value="Unassembled WGS sequence"/>
</dbReference>
<keyword evidence="3" id="KW-1185">Reference proteome</keyword>
<dbReference type="RefSeq" id="WP_394491166.1">
    <property type="nucleotide sequence ID" value="NZ_JBIGIA010000020.1"/>
</dbReference>
<dbReference type="EMBL" id="JBIGIA010000020">
    <property type="protein sequence ID" value="MFG6459308.1"/>
    <property type="molecule type" value="Genomic_DNA"/>
</dbReference>
<sequence length="76" mass="8041">MTPAPRRLHPALLPASHVADHAADANSSPDRLPAPADPSLPQPLPRWAIEAALDAGGRGFYGPMAETRLVERRGQG</sequence>
<evidence type="ECO:0000313" key="2">
    <source>
        <dbReference type="EMBL" id="MFG6459308.1"/>
    </source>
</evidence>
<protein>
    <submittedName>
        <fullName evidence="2">Uncharacterized protein</fullName>
    </submittedName>
</protein>